<evidence type="ECO:0000256" key="4">
    <source>
        <dbReference type="ARBA" id="ARBA00022729"/>
    </source>
</evidence>
<evidence type="ECO:0000256" key="1">
    <source>
        <dbReference type="ARBA" id="ARBA00004418"/>
    </source>
</evidence>
<evidence type="ECO:0000313" key="6">
    <source>
        <dbReference type="EMBL" id="MFD1486207.1"/>
    </source>
</evidence>
<evidence type="ECO:0000259" key="5">
    <source>
        <dbReference type="SMART" id="SM00062"/>
    </source>
</evidence>
<dbReference type="PANTHER" id="PTHR30024">
    <property type="entry name" value="ALIPHATIC SULFONATES-BINDING PROTEIN-RELATED"/>
    <property type="match status" value="1"/>
</dbReference>
<feature type="domain" description="Solute-binding protein family 3/N-terminal" evidence="5">
    <location>
        <begin position="36"/>
        <end position="252"/>
    </location>
</feature>
<protein>
    <submittedName>
        <fullName evidence="6">Aliphatic sulfonate ABC transporter substrate-binding protein</fullName>
    </submittedName>
</protein>
<evidence type="ECO:0000256" key="3">
    <source>
        <dbReference type="ARBA" id="ARBA00022448"/>
    </source>
</evidence>
<reference evidence="7" key="1">
    <citation type="journal article" date="2019" name="Int. J. Syst. Evol. Microbiol.">
        <title>The Global Catalogue of Microorganisms (GCM) 10K type strain sequencing project: providing services to taxonomists for standard genome sequencing and annotation.</title>
        <authorList>
            <consortium name="The Broad Institute Genomics Platform"/>
            <consortium name="The Broad Institute Genome Sequencing Center for Infectious Disease"/>
            <person name="Wu L."/>
            <person name="Ma J."/>
        </authorList>
    </citation>
    <scope>NUCLEOTIDE SEQUENCE [LARGE SCALE GENOMIC DNA]</scope>
    <source>
        <strain evidence="7">CCM 8903</strain>
    </source>
</reference>
<name>A0ABW4E9Z3_9LACO</name>
<proteinExistence type="inferred from homology"/>
<dbReference type="RefSeq" id="WP_125752422.1">
    <property type="nucleotide sequence ID" value="NZ_JBHTON010000054.1"/>
</dbReference>
<sequence>MKKKRLLITLLIAIIAAAGWFGYSQTHETAAQKLTTVTIGYQKADPVDISRARGELAKKMKKQGYQVVFKEFQDGTALTTALKAGDIDYARLGDVPPVTAQANGMDFVYIAAGADKVKGSGIEVKKNSQIASVADLKGKTIAYTKGTSAQFMIIQALKKAGLTTSDVKLVSMDQSAAAVAFAKGTVDAWATWDPYTSTAEVNANAKLLVDDTGLAKNRDFLISSKQYAAKHQQVSKLLVQYLADDMDWANTHKTALTDMLVKMLKLKKSIVLRMVQRRDYSMGKVTTSILKEQQTIADVFYAQGLISKKVNVESATLQ</sequence>
<dbReference type="InterPro" id="IPR010067">
    <property type="entry name" value="ABC_SsuA_sub-bd"/>
</dbReference>
<dbReference type="Proteomes" id="UP001597252">
    <property type="component" value="Unassembled WGS sequence"/>
</dbReference>
<dbReference type="Gene3D" id="3.40.190.10">
    <property type="entry name" value="Periplasmic binding protein-like II"/>
    <property type="match status" value="2"/>
</dbReference>
<dbReference type="InterPro" id="IPR001638">
    <property type="entry name" value="Solute-binding_3/MltF_N"/>
</dbReference>
<evidence type="ECO:0000256" key="2">
    <source>
        <dbReference type="ARBA" id="ARBA00010742"/>
    </source>
</evidence>
<dbReference type="EMBL" id="JBHTON010000054">
    <property type="protein sequence ID" value="MFD1486207.1"/>
    <property type="molecule type" value="Genomic_DNA"/>
</dbReference>
<dbReference type="PANTHER" id="PTHR30024:SF42">
    <property type="entry name" value="ALIPHATIC SULFONATES-BINDING PROTEIN-RELATED"/>
    <property type="match status" value="1"/>
</dbReference>
<accession>A0ABW4E9Z3</accession>
<keyword evidence="7" id="KW-1185">Reference proteome</keyword>
<comment type="caution">
    <text evidence="6">The sequence shown here is derived from an EMBL/GenBank/DDBJ whole genome shotgun (WGS) entry which is preliminary data.</text>
</comment>
<keyword evidence="3" id="KW-0813">Transport</keyword>
<comment type="similarity">
    <text evidence="2">Belongs to the bacterial solute-binding protein SsuA/TauA family.</text>
</comment>
<gene>
    <name evidence="6" type="ORF">ACFQ5J_13320</name>
</gene>
<organism evidence="6 7">
    <name type="scientific">Lacticaseibacillus baoqingensis</name>
    <dbReference type="NCBI Taxonomy" id="2486013"/>
    <lineage>
        <taxon>Bacteria</taxon>
        <taxon>Bacillati</taxon>
        <taxon>Bacillota</taxon>
        <taxon>Bacilli</taxon>
        <taxon>Lactobacillales</taxon>
        <taxon>Lactobacillaceae</taxon>
        <taxon>Lacticaseibacillus</taxon>
    </lineage>
</organism>
<comment type="subcellular location">
    <subcellularLocation>
        <location evidence="1">Periplasm</location>
    </subcellularLocation>
</comment>
<dbReference type="SUPFAM" id="SSF53850">
    <property type="entry name" value="Periplasmic binding protein-like II"/>
    <property type="match status" value="1"/>
</dbReference>
<dbReference type="Pfam" id="PF09084">
    <property type="entry name" value="NMT1"/>
    <property type="match status" value="1"/>
</dbReference>
<evidence type="ECO:0000313" key="7">
    <source>
        <dbReference type="Proteomes" id="UP001597252"/>
    </source>
</evidence>
<dbReference type="InterPro" id="IPR015168">
    <property type="entry name" value="SsuA/THI5"/>
</dbReference>
<keyword evidence="4" id="KW-0732">Signal</keyword>
<dbReference type="NCBIfam" id="TIGR01728">
    <property type="entry name" value="SsuA_fam"/>
    <property type="match status" value="1"/>
</dbReference>
<dbReference type="SMART" id="SM00062">
    <property type="entry name" value="PBPb"/>
    <property type="match status" value="1"/>
</dbReference>